<dbReference type="SUPFAM" id="SSF56112">
    <property type="entry name" value="Protein kinase-like (PK-like)"/>
    <property type="match status" value="2"/>
</dbReference>
<evidence type="ECO:0000256" key="2">
    <source>
        <dbReference type="SAM" id="MobiDB-lite"/>
    </source>
</evidence>
<dbReference type="PANTHER" id="PTHR44167">
    <property type="entry name" value="OVARIAN-SPECIFIC SERINE/THREONINE-PROTEIN KINASE LOK-RELATED"/>
    <property type="match status" value="1"/>
</dbReference>
<evidence type="ECO:0000313" key="4">
    <source>
        <dbReference type="EMBL" id="KRG22831.1"/>
    </source>
</evidence>
<accession>A0A0Q9YPU6</accession>
<dbReference type="EMBL" id="LKAJ01000001">
    <property type="protein sequence ID" value="KRG22831.1"/>
    <property type="molecule type" value="Genomic_DNA"/>
</dbReference>
<reference evidence="4" key="1">
    <citation type="submission" date="2015-09" db="EMBL/GenBank/DDBJ databases">
        <title>Draft Genome Sequences of Two Novel Amoeba-resistant Intranuclear Bacteria, Candidatus Berkiella cookevillensis and Candidatus Berkiella aquae.</title>
        <authorList>
            <person name="Mehari Y.T."/>
            <person name="Arivett B.A."/>
            <person name="Farone A.L."/>
            <person name="Gunderson J.H."/>
            <person name="Farone M.B."/>
        </authorList>
    </citation>
    <scope>NUCLEOTIDE SEQUENCE [LARGE SCALE GENOMIC DNA]</scope>
    <source>
        <strain evidence="4">HT99</strain>
    </source>
</reference>
<dbReference type="OrthoDB" id="5654228at2"/>
<dbReference type="SMART" id="SM00220">
    <property type="entry name" value="S_TKc"/>
    <property type="match status" value="2"/>
</dbReference>
<dbReference type="PANTHER" id="PTHR44167:SF24">
    <property type="entry name" value="SERINE_THREONINE-PROTEIN KINASE CHK2"/>
    <property type="match status" value="1"/>
</dbReference>
<protein>
    <submittedName>
        <fullName evidence="4 5">Protein kinase</fullName>
        <ecNumber evidence="4">2.7.11.1</ecNumber>
    </submittedName>
</protein>
<dbReference type="EMBL" id="LKAJ02000001">
    <property type="protein sequence ID" value="MCS5711809.1"/>
    <property type="molecule type" value="Genomic_DNA"/>
</dbReference>
<reference evidence="5" key="2">
    <citation type="journal article" date="2016" name="Genome Announc.">
        <title>Draft Genome Sequences of Two Novel Amoeba-Resistant Intranuclear Bacteria, 'Candidatus Berkiella cookevillensis' and 'Candidatus Berkiella aquae'.</title>
        <authorList>
            <person name="Mehari Y.T."/>
            <person name="Arivett B.A."/>
            <person name="Farone A.L."/>
            <person name="Gunderson J.H."/>
            <person name="Farone M.B."/>
        </authorList>
    </citation>
    <scope>NUCLEOTIDE SEQUENCE</scope>
    <source>
        <strain evidence="5">HT99</strain>
    </source>
</reference>
<keyword evidence="4" id="KW-0418">Kinase</keyword>
<feature type="binding site" evidence="1">
    <location>
        <position position="1098"/>
    </location>
    <ligand>
        <name>ATP</name>
        <dbReference type="ChEBI" id="CHEBI:30616"/>
    </ligand>
</feature>
<dbReference type="CDD" id="cd00180">
    <property type="entry name" value="PKc"/>
    <property type="match status" value="1"/>
</dbReference>
<dbReference type="InterPro" id="IPR011009">
    <property type="entry name" value="Kinase-like_dom_sf"/>
</dbReference>
<feature type="domain" description="Protein kinase" evidence="3">
    <location>
        <begin position="1069"/>
        <end position="1320"/>
    </location>
</feature>
<dbReference type="GO" id="GO:0005737">
    <property type="term" value="C:cytoplasm"/>
    <property type="evidence" value="ECO:0007669"/>
    <property type="project" value="TreeGrafter"/>
</dbReference>
<dbReference type="PROSITE" id="PS00107">
    <property type="entry name" value="PROTEIN_KINASE_ATP"/>
    <property type="match status" value="1"/>
</dbReference>
<feature type="compositionally biased region" description="Polar residues" evidence="2">
    <location>
        <begin position="1416"/>
        <end position="1426"/>
    </location>
</feature>
<dbReference type="RefSeq" id="WP_075065005.1">
    <property type="nucleotide sequence ID" value="NZ_LKAJ02000001.1"/>
</dbReference>
<sequence length="1426" mass="160068">MQNGPTIQSGYAEVITWGTEFGGGNGLLFQLRAKFMGGNIGHAAVRLTFPADEQAQNLIDKYCYHENNQVLPFEKRTLPNGQQVYEVYISAWSNDEVTLDRDFIIDSIEERAGVNFAMDPKWAAELQPEKRSYKGLIGRTTMTLGPDEIIHQRGNLSDAEFKAFENIANFKKYIQELDNYRFAAGRLDRVVAKTNKLGETDVILLDRLYPQWKDNVKKPPKITSAEINFLTNEINQRKSDFENSPRNLELMQTIQEMAKQQKSEILKMIKTDFTRWQQITPKTAEKILENKNLLGLEMISATNLMNYSKDEIAELCQKLQDKSDIEFDNLKANYENHIPKNQELLRNNFSYGLPPDHIVQIPLASKNGENKNGALDLEPMLNRAKQVAISHDKFSLTGTNCSKVAGWVLQAGAKENKSSKLFNRRALRSFATPQMVLNNALKYLRKNSKKADSNYNKEIEALSKTNDDAKTTKPLPVSGFVEISFAGIDSKLSSKEQCEAFLSKFENALANGKEIPYIETSVKLQLEKMIKGDNVLEDRFFKNCDQAIAKANKQSHAQQQLKENEWDIVNQLIVDNKTQKLSKKDHPGLGHSYIILNENGQNKAYRVSRDILGKGMEGKVKVLENEQGERLAIKVMADKSSLNTEINLMKEMGAAKADFVREREAKQSKAMGQMIGNKRYVVQPLYQGSELQSVLKKQALTEEQKLKLAQQCCASVAKMHEKGILHRDIKGANFMASLDEKGNVKNVNVIDFGGAIKLQGDAIVAKPFGSPGYMSPELGREEILKAGRAWQAQEGIAKKQGEFIQEAKAIVEDLQVEKRKVLGESSQTIDMMFAIDPGGLSIFNRDNKQQVLALLEEYDGTNQEELIEKTKHFAPNEGYHGMAANAVKDFCSNRDKAKILDGKIDDFQARIINFQSKYETALQVAKQHKQQLDAEFSKEVTNSVQSDVYAMGIMLQNEFKLDLAKLGLANMLAVDPNERPTMNEVMNVINHKINPDAKISQENGNKNQSKERLPSAVNANTMHPLDNGKLSILTKDEITQLDTMKEGKENNYIKVNNKTIFLTKEGGAFVMHSPIGSGATAAAFLVQNVADQSWSVLKMVKGQDNKIHGQVSQQNTENATLSELKQLHGTLKIQNGNQSMHISIQPYAQGKEYTDVMKLATSDSEGLPLEQTVLMALKAVEALTDLHENHHFLHRDIKPQNMIWDPIDKKCTLIDFGCAGKCQGTDLKIQDMTKRGSEAYQAPEIEFDKIIKRDRSYSNKTDLYSLGVVINELIEKTKPDDKIVLERLKQIQAKMTDNDPSKRPSGKEVLQELLNVSQLLVAKGHLSKEDVASSEQFLAKGKEASKTSEAKNDRTKSLMFSTYSHSETKSEQSLAKGKEASKTSEAKNDRTKSLIFSTYSHPETNRASTKVEVDATPTQSARTFKK</sequence>
<evidence type="ECO:0000313" key="5">
    <source>
        <dbReference type="EMBL" id="MCS5711809.1"/>
    </source>
</evidence>
<dbReference type="InterPro" id="IPR017441">
    <property type="entry name" value="Protein_kinase_ATP_BS"/>
</dbReference>
<proteinExistence type="predicted"/>
<dbReference type="Gene3D" id="1.10.510.10">
    <property type="entry name" value="Transferase(Phosphotransferase) domain 1"/>
    <property type="match status" value="2"/>
</dbReference>
<evidence type="ECO:0000256" key="1">
    <source>
        <dbReference type="PROSITE-ProRule" id="PRU10141"/>
    </source>
</evidence>
<dbReference type="PROSITE" id="PS50011">
    <property type="entry name" value="PROTEIN_KINASE_DOM"/>
    <property type="match status" value="2"/>
</dbReference>
<evidence type="ECO:0000313" key="6">
    <source>
        <dbReference type="Proteomes" id="UP000051497"/>
    </source>
</evidence>
<evidence type="ECO:0000259" key="3">
    <source>
        <dbReference type="PROSITE" id="PS50011"/>
    </source>
</evidence>
<dbReference type="GO" id="GO:0004674">
    <property type="term" value="F:protein serine/threonine kinase activity"/>
    <property type="evidence" value="ECO:0007669"/>
    <property type="project" value="UniProtKB-EC"/>
</dbReference>
<keyword evidence="1" id="KW-0067">ATP-binding</keyword>
<name>A0A0Q9YPU6_9GAMM</name>
<dbReference type="STRING" id="295108.HT99x_00372"/>
<gene>
    <name evidence="4" type="primary">prkC_2</name>
    <name evidence="4" type="ORF">HT99x_00372</name>
    <name evidence="5" type="ORF">HT99x_010235</name>
</gene>
<comment type="caution">
    <text evidence="4">The sequence shown here is derived from an EMBL/GenBank/DDBJ whole genome shotgun (WGS) entry which is preliminary data.</text>
</comment>
<dbReference type="Gene3D" id="3.30.200.20">
    <property type="entry name" value="Phosphorylase Kinase, domain 1"/>
    <property type="match status" value="1"/>
</dbReference>
<keyword evidence="6" id="KW-1185">Reference proteome</keyword>
<feature type="compositionally biased region" description="Basic and acidic residues" evidence="2">
    <location>
        <begin position="1366"/>
        <end position="1392"/>
    </location>
</feature>
<keyword evidence="4" id="KW-0808">Transferase</keyword>
<dbReference type="Pfam" id="PF00069">
    <property type="entry name" value="Pkinase"/>
    <property type="match status" value="2"/>
</dbReference>
<feature type="compositionally biased region" description="Polar residues" evidence="2">
    <location>
        <begin position="1394"/>
        <end position="1408"/>
    </location>
</feature>
<feature type="domain" description="Protein kinase" evidence="3">
    <location>
        <begin position="606"/>
        <end position="994"/>
    </location>
</feature>
<dbReference type="GO" id="GO:0005524">
    <property type="term" value="F:ATP binding"/>
    <property type="evidence" value="ECO:0007669"/>
    <property type="project" value="UniProtKB-UniRule"/>
</dbReference>
<keyword evidence="1" id="KW-0547">Nucleotide-binding</keyword>
<dbReference type="EC" id="2.7.11.1" evidence="4"/>
<dbReference type="InterPro" id="IPR000719">
    <property type="entry name" value="Prot_kinase_dom"/>
</dbReference>
<reference evidence="5" key="3">
    <citation type="submission" date="2021-06" db="EMBL/GenBank/DDBJ databases">
        <title>Genomic Description and Analysis of Intracellular Bacteria, Candidatus Berkiella cookevillensis and Candidatus Berkiella aquae.</title>
        <authorList>
            <person name="Kidane D.T."/>
            <person name="Mehari Y.T."/>
            <person name="Rice F.C."/>
            <person name="Arivett B.A."/>
            <person name="Farone A.L."/>
            <person name="Berk S.G."/>
            <person name="Farone M.B."/>
        </authorList>
    </citation>
    <scope>NUCLEOTIDE SEQUENCE</scope>
    <source>
        <strain evidence="5">HT99</strain>
    </source>
</reference>
<dbReference type="Proteomes" id="UP000051497">
    <property type="component" value="Unassembled WGS sequence"/>
</dbReference>
<feature type="region of interest" description="Disordered" evidence="2">
    <location>
        <begin position="1363"/>
        <end position="1426"/>
    </location>
</feature>
<organism evidence="4">
    <name type="scientific">Candidatus Berkiella aquae</name>
    <dbReference type="NCBI Taxonomy" id="295108"/>
    <lineage>
        <taxon>Bacteria</taxon>
        <taxon>Pseudomonadati</taxon>
        <taxon>Pseudomonadota</taxon>
        <taxon>Gammaproteobacteria</taxon>
        <taxon>Candidatus Berkiellales</taxon>
        <taxon>Candidatus Berkiellaceae</taxon>
        <taxon>Candidatus Berkiella</taxon>
    </lineage>
</organism>